<gene>
    <name evidence="2" type="ORF">SDC9_55398</name>
</gene>
<accession>A0A644WZ23</accession>
<keyword evidence="1" id="KW-0472">Membrane</keyword>
<keyword evidence="1" id="KW-1133">Transmembrane helix</keyword>
<protein>
    <recommendedName>
        <fullName evidence="3">Stage II sporulation protein R</fullName>
    </recommendedName>
</protein>
<feature type="transmembrane region" description="Helical" evidence="1">
    <location>
        <begin position="14"/>
        <end position="32"/>
    </location>
</feature>
<sequence length="211" mass="23430">MYTDLYLNKTLRRWELVILIIFAFISVVGLWLNREQSALSEKVIRLHVIANSDSAEDQALKLQVRDAIMSESEGWFVDCGDAQSARTALEGRLDELSDVASQVVAEKGYSYPVTVSLEDNVWFPTRSYDDFSLPAGNYTALRLVIGEGEGKNWWCVVFPPLCLGAVSETVEDTASSAGLDSSDVSLITGDSEGYIIKFKAIELWEEFKAAL</sequence>
<dbReference type="NCBIfam" id="TIGR02837">
    <property type="entry name" value="spore_II_R"/>
    <property type="match status" value="1"/>
</dbReference>
<dbReference type="AlphaFoldDB" id="A0A644WZ23"/>
<evidence type="ECO:0008006" key="3">
    <source>
        <dbReference type="Google" id="ProtNLM"/>
    </source>
</evidence>
<dbReference type="EMBL" id="VSSQ01001527">
    <property type="protein sequence ID" value="MPM09082.1"/>
    <property type="molecule type" value="Genomic_DNA"/>
</dbReference>
<name>A0A644WZ23_9ZZZZ</name>
<comment type="caution">
    <text evidence="2">The sequence shown here is derived from an EMBL/GenBank/DDBJ whole genome shotgun (WGS) entry which is preliminary data.</text>
</comment>
<dbReference type="InterPro" id="IPR014202">
    <property type="entry name" value="Spore_II_R"/>
</dbReference>
<evidence type="ECO:0000256" key="1">
    <source>
        <dbReference type="SAM" id="Phobius"/>
    </source>
</evidence>
<keyword evidence="1" id="KW-0812">Transmembrane</keyword>
<reference evidence="2" key="1">
    <citation type="submission" date="2019-08" db="EMBL/GenBank/DDBJ databases">
        <authorList>
            <person name="Kucharzyk K."/>
            <person name="Murdoch R.W."/>
            <person name="Higgins S."/>
            <person name="Loffler F."/>
        </authorList>
    </citation>
    <scope>NUCLEOTIDE SEQUENCE</scope>
</reference>
<evidence type="ECO:0000313" key="2">
    <source>
        <dbReference type="EMBL" id="MPM09082.1"/>
    </source>
</evidence>
<proteinExistence type="predicted"/>
<dbReference type="Pfam" id="PF09551">
    <property type="entry name" value="Spore_II_R"/>
    <property type="match status" value="1"/>
</dbReference>
<organism evidence="2">
    <name type="scientific">bioreactor metagenome</name>
    <dbReference type="NCBI Taxonomy" id="1076179"/>
    <lineage>
        <taxon>unclassified sequences</taxon>
        <taxon>metagenomes</taxon>
        <taxon>ecological metagenomes</taxon>
    </lineage>
</organism>